<dbReference type="EMBL" id="LQYN01000006">
    <property type="protein sequence ID" value="KYD11473.1"/>
    <property type="molecule type" value="Genomic_DNA"/>
</dbReference>
<feature type="transmembrane region" description="Helical" evidence="1">
    <location>
        <begin position="50"/>
        <end position="73"/>
    </location>
</feature>
<evidence type="ECO:0000256" key="1">
    <source>
        <dbReference type="SAM" id="Phobius"/>
    </source>
</evidence>
<feature type="transmembrane region" description="Helical" evidence="1">
    <location>
        <begin position="94"/>
        <end position="116"/>
    </location>
</feature>
<dbReference type="RefSeq" id="WP_066226327.1">
    <property type="nucleotide sequence ID" value="NZ_LQYN01000006.1"/>
</dbReference>
<dbReference type="PATRIC" id="fig|46224.3.peg.4013"/>
<keyword evidence="1" id="KW-0472">Membrane</keyword>
<protein>
    <recommendedName>
        <fullName evidence="4">Conjugal transfer protein</fullName>
    </recommendedName>
</protein>
<evidence type="ECO:0000313" key="3">
    <source>
        <dbReference type="Proteomes" id="UP000075666"/>
    </source>
</evidence>
<keyword evidence="1" id="KW-1133">Transmembrane helix</keyword>
<dbReference type="STRING" id="46224.B4102_2201"/>
<dbReference type="Proteomes" id="UP000075666">
    <property type="component" value="Unassembled WGS sequence"/>
</dbReference>
<keyword evidence="1" id="KW-0812">Transmembrane</keyword>
<dbReference type="InterPro" id="IPR031607">
    <property type="entry name" value="T4SS_CagC"/>
</dbReference>
<proteinExistence type="predicted"/>
<keyword evidence="3" id="KW-1185">Reference proteome</keyword>
<organism evidence="2 3">
    <name type="scientific">Heyndrickxia sporothermodurans</name>
    <dbReference type="NCBI Taxonomy" id="46224"/>
    <lineage>
        <taxon>Bacteria</taxon>
        <taxon>Bacillati</taxon>
        <taxon>Bacillota</taxon>
        <taxon>Bacilli</taxon>
        <taxon>Bacillales</taxon>
        <taxon>Bacillaceae</taxon>
        <taxon>Heyndrickxia</taxon>
    </lineage>
</organism>
<accession>A0A150LGG2</accession>
<name>A0A150LGG2_9BACI</name>
<reference evidence="2 3" key="1">
    <citation type="submission" date="2016-01" db="EMBL/GenBank/DDBJ databases">
        <title>Genome Sequences of Twelve Sporeforming Bacillus Species Isolated from Foods.</title>
        <authorList>
            <person name="Berendsen E.M."/>
            <person name="Wells-Bennik M.H."/>
            <person name="Krawcyk A.O."/>
            <person name="De Jong A."/>
            <person name="Holsappel S."/>
            <person name="Eijlander R.T."/>
            <person name="Kuipers O.P."/>
        </authorList>
    </citation>
    <scope>NUCLEOTIDE SEQUENCE [LARGE SCALE GENOMIC DNA]</scope>
    <source>
        <strain evidence="2 3">B4102</strain>
    </source>
</reference>
<dbReference type="AlphaFoldDB" id="A0A150LGG2"/>
<comment type="caution">
    <text evidence="2">The sequence shown here is derived from an EMBL/GenBank/DDBJ whole genome shotgun (WGS) entry which is preliminary data.</text>
</comment>
<dbReference type="Pfam" id="PF16943">
    <property type="entry name" value="T4SS_CagC"/>
    <property type="match status" value="1"/>
</dbReference>
<gene>
    <name evidence="2" type="ORF">B4102_2201</name>
</gene>
<sequence length="117" mass="12721">MLSIKKFNNVYWKSFALIAFACFLYFVAPHMGLAAETTASVQTKIKKGTTGFQTVLTGIAVAVGIVASLKIVIKHLPGIDDPHTKNEMWKSIGNVILAVAAAAALIWIVPWVYALFK</sequence>
<evidence type="ECO:0000313" key="2">
    <source>
        <dbReference type="EMBL" id="KYD11473.1"/>
    </source>
</evidence>
<evidence type="ECO:0008006" key="4">
    <source>
        <dbReference type="Google" id="ProtNLM"/>
    </source>
</evidence>
<dbReference type="OrthoDB" id="2324354at2"/>